<accession>A0AAD7NVJ2</accession>
<name>A0AAD7NVJ2_9AGAR</name>
<organism evidence="2 3">
    <name type="scientific">Mycena maculata</name>
    <dbReference type="NCBI Taxonomy" id="230809"/>
    <lineage>
        <taxon>Eukaryota</taxon>
        <taxon>Fungi</taxon>
        <taxon>Dikarya</taxon>
        <taxon>Basidiomycota</taxon>
        <taxon>Agaricomycotina</taxon>
        <taxon>Agaricomycetes</taxon>
        <taxon>Agaricomycetidae</taxon>
        <taxon>Agaricales</taxon>
        <taxon>Marasmiineae</taxon>
        <taxon>Mycenaceae</taxon>
        <taxon>Mycena</taxon>
    </lineage>
</organism>
<evidence type="ECO:0000313" key="2">
    <source>
        <dbReference type="EMBL" id="KAJ7776885.1"/>
    </source>
</evidence>
<feature type="region of interest" description="Disordered" evidence="1">
    <location>
        <begin position="191"/>
        <end position="236"/>
    </location>
</feature>
<gene>
    <name evidence="2" type="ORF">DFH07DRAFT_1056561</name>
</gene>
<evidence type="ECO:0000313" key="3">
    <source>
        <dbReference type="Proteomes" id="UP001215280"/>
    </source>
</evidence>
<feature type="region of interest" description="Disordered" evidence="1">
    <location>
        <begin position="1"/>
        <end position="33"/>
    </location>
</feature>
<evidence type="ECO:0000256" key="1">
    <source>
        <dbReference type="SAM" id="MobiDB-lite"/>
    </source>
</evidence>
<dbReference type="AlphaFoldDB" id="A0AAD7NVJ2"/>
<comment type="caution">
    <text evidence="2">The sequence shown here is derived from an EMBL/GenBank/DDBJ whole genome shotgun (WGS) entry which is preliminary data.</text>
</comment>
<protein>
    <submittedName>
        <fullName evidence="2">Uncharacterized protein</fullName>
    </submittedName>
</protein>
<proteinExistence type="predicted"/>
<keyword evidence="3" id="KW-1185">Reference proteome</keyword>
<dbReference type="EMBL" id="JARJLG010000011">
    <property type="protein sequence ID" value="KAJ7776885.1"/>
    <property type="molecule type" value="Genomic_DNA"/>
</dbReference>
<sequence length="287" mass="31667">MDALQGDEDRDELLPTRVRPAAEPSPSPRPAFTRPSPASCIYLWTCVPYAAGNYSVALILPRGRQFRLNRPHLHFVRADVHRPPAPVYTPGSTSGLAYHQTPPQTQRHARMRMGNGMTTGGDGEARRVRLGRRNKRPVDLLPQMGSLSSTSNDVSALRNSCRRVYGVGQSCASGTAAPCPLVDVFGTRAKRVHPSRSSAHPPSHHEDEQQSTRGSQKTRPRPRPRRRTPPSSASPSGYRHVLLVLAKHRRAAWGLPCTLGGVFVQEREATWIRNMKVKQIGDVTYGA</sequence>
<reference evidence="2" key="1">
    <citation type="submission" date="2023-03" db="EMBL/GenBank/DDBJ databases">
        <title>Massive genome expansion in bonnet fungi (Mycena s.s.) driven by repeated elements and novel gene families across ecological guilds.</title>
        <authorList>
            <consortium name="Lawrence Berkeley National Laboratory"/>
            <person name="Harder C.B."/>
            <person name="Miyauchi S."/>
            <person name="Viragh M."/>
            <person name="Kuo A."/>
            <person name="Thoen E."/>
            <person name="Andreopoulos B."/>
            <person name="Lu D."/>
            <person name="Skrede I."/>
            <person name="Drula E."/>
            <person name="Henrissat B."/>
            <person name="Morin E."/>
            <person name="Kohler A."/>
            <person name="Barry K."/>
            <person name="LaButti K."/>
            <person name="Morin E."/>
            <person name="Salamov A."/>
            <person name="Lipzen A."/>
            <person name="Mereny Z."/>
            <person name="Hegedus B."/>
            <person name="Baldrian P."/>
            <person name="Stursova M."/>
            <person name="Weitz H."/>
            <person name="Taylor A."/>
            <person name="Grigoriev I.V."/>
            <person name="Nagy L.G."/>
            <person name="Martin F."/>
            <person name="Kauserud H."/>
        </authorList>
    </citation>
    <scope>NUCLEOTIDE SEQUENCE</scope>
    <source>
        <strain evidence="2">CBHHK188m</strain>
    </source>
</reference>
<feature type="compositionally biased region" description="Acidic residues" evidence="1">
    <location>
        <begin position="1"/>
        <end position="11"/>
    </location>
</feature>
<feature type="compositionally biased region" description="Basic residues" evidence="1">
    <location>
        <begin position="216"/>
        <end position="228"/>
    </location>
</feature>
<dbReference type="Proteomes" id="UP001215280">
    <property type="component" value="Unassembled WGS sequence"/>
</dbReference>